<keyword evidence="4" id="KW-1185">Reference proteome</keyword>
<protein>
    <recommendedName>
        <fullName evidence="2">Fungal lipase-type domain-containing protein</fullName>
    </recommendedName>
</protein>
<sequence length="356" mass="39184">MKATILLSAIAFGFSLLATPGVAAPVKDVLPPIITERTALPARLPKADLEAERRAMQKNGQLPPHIQQKGGMALNATAFPDALEIRRLFATATANHVNELTHYTYLSSNAYCPSVAPGGKWHCKNCASTVPDAKIVTAFTSPTYQTTGYIIRSDKKKQINLVFRGTSSLRNFAADFQFLLAQYTPVSGAKVHTGFYKAYKEVAEHVVMEMRKQLDKYPKYKVVVTGHSLGGALAILGALDLYQRDTRFSKNNLSIYTYGGPRVGNPEFAYYFAGTGIKLQRTINGHDVVPHLPPQAFGFLHPGVELWVKDDMGTVHICDDKELDNRHCSNSIVPYTNVPDHLTYFDIHVGGCVDKA</sequence>
<evidence type="ECO:0000313" key="4">
    <source>
        <dbReference type="Proteomes" id="UP000605846"/>
    </source>
</evidence>
<feature type="signal peptide" evidence="1">
    <location>
        <begin position="1"/>
        <end position="23"/>
    </location>
</feature>
<gene>
    <name evidence="3" type="ORF">EC973_004692</name>
</gene>
<dbReference type="Pfam" id="PF01764">
    <property type="entry name" value="Lipase_3"/>
    <property type="match status" value="1"/>
</dbReference>
<accession>A0A8H7BGL3</accession>
<dbReference type="SUPFAM" id="SSF53474">
    <property type="entry name" value="alpha/beta-Hydrolases"/>
    <property type="match status" value="1"/>
</dbReference>
<proteinExistence type="predicted"/>
<dbReference type="EMBL" id="JABAYA010000266">
    <property type="protein sequence ID" value="KAF7721427.1"/>
    <property type="molecule type" value="Genomic_DNA"/>
</dbReference>
<dbReference type="InterPro" id="IPR029058">
    <property type="entry name" value="AB_hydrolase_fold"/>
</dbReference>
<evidence type="ECO:0000259" key="2">
    <source>
        <dbReference type="Pfam" id="PF01764"/>
    </source>
</evidence>
<keyword evidence="1" id="KW-0732">Signal</keyword>
<evidence type="ECO:0000313" key="3">
    <source>
        <dbReference type="EMBL" id="KAF7721427.1"/>
    </source>
</evidence>
<feature type="chain" id="PRO_5034064825" description="Fungal lipase-type domain-containing protein" evidence="1">
    <location>
        <begin position="24"/>
        <end position="356"/>
    </location>
</feature>
<name>A0A8H7BGL3_9FUNG</name>
<dbReference type="Gene3D" id="3.40.50.1820">
    <property type="entry name" value="alpha/beta hydrolase"/>
    <property type="match status" value="1"/>
</dbReference>
<organism evidence="3 4">
    <name type="scientific">Apophysomyces ossiformis</name>
    <dbReference type="NCBI Taxonomy" id="679940"/>
    <lineage>
        <taxon>Eukaryota</taxon>
        <taxon>Fungi</taxon>
        <taxon>Fungi incertae sedis</taxon>
        <taxon>Mucoromycota</taxon>
        <taxon>Mucoromycotina</taxon>
        <taxon>Mucoromycetes</taxon>
        <taxon>Mucorales</taxon>
        <taxon>Mucorineae</taxon>
        <taxon>Mucoraceae</taxon>
        <taxon>Apophysomyces</taxon>
    </lineage>
</organism>
<dbReference type="PANTHER" id="PTHR45856">
    <property type="entry name" value="ALPHA/BETA-HYDROLASES SUPERFAMILY PROTEIN"/>
    <property type="match status" value="1"/>
</dbReference>
<reference evidence="3" key="1">
    <citation type="submission" date="2020-01" db="EMBL/GenBank/DDBJ databases">
        <title>Genome Sequencing of Three Apophysomyces-Like Fungal Strains Confirms a Novel Fungal Genus in the Mucoromycota with divergent Burkholderia-like Endosymbiotic Bacteria.</title>
        <authorList>
            <person name="Stajich J.E."/>
            <person name="Macias A.M."/>
            <person name="Carter-House D."/>
            <person name="Lovett B."/>
            <person name="Kasson L.R."/>
            <person name="Berry K."/>
            <person name="Grigoriev I."/>
            <person name="Chang Y."/>
            <person name="Spatafora J."/>
            <person name="Kasson M.T."/>
        </authorList>
    </citation>
    <scope>NUCLEOTIDE SEQUENCE</scope>
    <source>
        <strain evidence="3">NRRL A-21654</strain>
    </source>
</reference>
<comment type="caution">
    <text evidence="3">The sequence shown here is derived from an EMBL/GenBank/DDBJ whole genome shotgun (WGS) entry which is preliminary data.</text>
</comment>
<dbReference type="InterPro" id="IPR002921">
    <property type="entry name" value="Fungal_lipase-type"/>
</dbReference>
<dbReference type="Proteomes" id="UP000605846">
    <property type="component" value="Unassembled WGS sequence"/>
</dbReference>
<dbReference type="PANTHER" id="PTHR45856:SF25">
    <property type="entry name" value="FUNGAL LIPASE-LIKE DOMAIN-CONTAINING PROTEIN"/>
    <property type="match status" value="1"/>
</dbReference>
<feature type="domain" description="Fungal lipase-type" evidence="2">
    <location>
        <begin position="161"/>
        <end position="295"/>
    </location>
</feature>
<evidence type="ECO:0000256" key="1">
    <source>
        <dbReference type="SAM" id="SignalP"/>
    </source>
</evidence>
<dbReference type="AlphaFoldDB" id="A0A8H7BGL3"/>
<dbReference type="InterPro" id="IPR051218">
    <property type="entry name" value="Sec_MonoDiacylglyc_Lipase"/>
</dbReference>
<dbReference type="CDD" id="cd00519">
    <property type="entry name" value="Lipase_3"/>
    <property type="match status" value="1"/>
</dbReference>
<dbReference type="OrthoDB" id="438440at2759"/>
<dbReference type="GO" id="GO:0006629">
    <property type="term" value="P:lipid metabolic process"/>
    <property type="evidence" value="ECO:0007669"/>
    <property type="project" value="InterPro"/>
</dbReference>